<organism evidence="1 2">
    <name type="scientific">Neophaeococcomyces mojaviensis</name>
    <dbReference type="NCBI Taxonomy" id="3383035"/>
    <lineage>
        <taxon>Eukaryota</taxon>
        <taxon>Fungi</taxon>
        <taxon>Dikarya</taxon>
        <taxon>Ascomycota</taxon>
        <taxon>Pezizomycotina</taxon>
        <taxon>Eurotiomycetes</taxon>
        <taxon>Chaetothyriomycetidae</taxon>
        <taxon>Chaetothyriales</taxon>
        <taxon>Chaetothyriales incertae sedis</taxon>
        <taxon>Neophaeococcomyces</taxon>
    </lineage>
</organism>
<evidence type="ECO:0000313" key="2">
    <source>
        <dbReference type="Proteomes" id="UP001172386"/>
    </source>
</evidence>
<proteinExistence type="predicted"/>
<dbReference type="Proteomes" id="UP001172386">
    <property type="component" value="Unassembled WGS sequence"/>
</dbReference>
<name>A0ACC2ZS73_9EURO</name>
<gene>
    <name evidence="1" type="ORF">H2198_010251</name>
</gene>
<protein>
    <submittedName>
        <fullName evidence="1">Uncharacterized protein</fullName>
    </submittedName>
</protein>
<comment type="caution">
    <text evidence="1">The sequence shown here is derived from an EMBL/GenBank/DDBJ whole genome shotgun (WGS) entry which is preliminary data.</text>
</comment>
<accession>A0ACC2ZS73</accession>
<reference evidence="1" key="1">
    <citation type="submission" date="2022-10" db="EMBL/GenBank/DDBJ databases">
        <title>Culturing micro-colonial fungi from biological soil crusts in the Mojave desert and describing Neophaeococcomyces mojavensis, and introducing the new genera and species Taxawa tesnikishii.</title>
        <authorList>
            <person name="Kurbessoian T."/>
            <person name="Stajich J.E."/>
        </authorList>
    </citation>
    <scope>NUCLEOTIDE SEQUENCE</scope>
    <source>
        <strain evidence="1">JES_112</strain>
    </source>
</reference>
<dbReference type="EMBL" id="JAPDRQ010000341">
    <property type="protein sequence ID" value="KAJ9650441.1"/>
    <property type="molecule type" value="Genomic_DNA"/>
</dbReference>
<sequence>MAAQHQAHYEYQPKRSSPLGPAYGYPSPPPSRVQTIDSQMQDTASDISSPPQSYMDTVSEQDTDAGAMVPHRFQEPQSPEPQVASPAYPQRQQQPAPPVNPYAGAAFNAPPLQHRGTASSGNFPLPSHTNSWASYAASNSSQRSGHKYGNVKIKGQGRVIQGNAYDGQAPPAWMRDHEYGDVEIDGQGSMMKGDVPTSVLPRFWDFNNDQSQQRVHQGGTPMPRR</sequence>
<evidence type="ECO:0000313" key="1">
    <source>
        <dbReference type="EMBL" id="KAJ9650441.1"/>
    </source>
</evidence>
<keyword evidence="2" id="KW-1185">Reference proteome</keyword>